<name>I7GJ74_MACFA</name>
<dbReference type="AlphaFoldDB" id="I7GJ74"/>
<evidence type="ECO:0000313" key="1">
    <source>
        <dbReference type="EMBL" id="BAE91184.1"/>
    </source>
</evidence>
<proteinExistence type="evidence at transcript level"/>
<sequence>MQTFKTWENATHQEDYSMAIRRIILRVWTAFLSQDSH</sequence>
<accession>I7GJ74</accession>
<dbReference type="EMBL" id="AB174122">
    <property type="protein sequence ID" value="BAE91184.1"/>
    <property type="molecule type" value="mRNA"/>
</dbReference>
<reference evidence="1" key="1">
    <citation type="journal article" date="2007" name="PLoS Biol.">
        <title>Rate of evolution in brain-expressed genes in humans and other primates.</title>
        <authorList>
            <person name="Wang H.-Y."/>
            <person name="Chien H.-C."/>
            <person name="Osada N."/>
            <person name="Hashimoto K."/>
            <person name="Sugano S."/>
            <person name="Gojobori T."/>
            <person name="Chou C.-K."/>
            <person name="Tsai S.-F."/>
            <person name="Wu C.-I."/>
            <person name="Shen C.-K.J."/>
        </authorList>
    </citation>
    <scope>NUCLEOTIDE SEQUENCE</scope>
</reference>
<organism evidence="1">
    <name type="scientific">Macaca fascicularis</name>
    <name type="common">Crab-eating macaque</name>
    <name type="synonym">Cynomolgus monkey</name>
    <dbReference type="NCBI Taxonomy" id="9541"/>
    <lineage>
        <taxon>Eukaryota</taxon>
        <taxon>Metazoa</taxon>
        <taxon>Chordata</taxon>
        <taxon>Craniata</taxon>
        <taxon>Vertebrata</taxon>
        <taxon>Euteleostomi</taxon>
        <taxon>Mammalia</taxon>
        <taxon>Eutheria</taxon>
        <taxon>Euarchontoglires</taxon>
        <taxon>Primates</taxon>
        <taxon>Haplorrhini</taxon>
        <taxon>Catarrhini</taxon>
        <taxon>Cercopithecidae</taxon>
        <taxon>Cercopithecinae</taxon>
        <taxon>Macaca</taxon>
    </lineage>
</organism>
<protein>
    <submittedName>
        <fullName evidence="1">Macaca fascicularis brain cDNA clone: QmoA-12408, similar to human carcinoembryonic antigen-related cell adhesion molecule7 (CEACAM7), mRNA, RefSeq: NM_006890.1</fullName>
    </submittedName>
</protein>